<dbReference type="Proteomes" id="UP000242715">
    <property type="component" value="Unassembled WGS sequence"/>
</dbReference>
<protein>
    <submittedName>
        <fullName evidence="1">Uncharacterized protein</fullName>
    </submittedName>
</protein>
<sequence length="160" mass="18818">MKRLKEALKKWNRDVFGFKDLCIEKTVRELNEVEDLIENGDVDPVDLNSKELVRKFWEQNHSKESLLRQKSRTKWIQEGDSNSRFFHSSIKGHHRRNQIVMLKKGDVWLEGVEAIKKEAKDHFVKLLLEDWNSRPFLQGVDFNSLSVDNNALLLAPFDEA</sequence>
<organism evidence="1 2">
    <name type="scientific">Trifolium subterraneum</name>
    <name type="common">Subterranean clover</name>
    <dbReference type="NCBI Taxonomy" id="3900"/>
    <lineage>
        <taxon>Eukaryota</taxon>
        <taxon>Viridiplantae</taxon>
        <taxon>Streptophyta</taxon>
        <taxon>Embryophyta</taxon>
        <taxon>Tracheophyta</taxon>
        <taxon>Spermatophyta</taxon>
        <taxon>Magnoliopsida</taxon>
        <taxon>eudicotyledons</taxon>
        <taxon>Gunneridae</taxon>
        <taxon>Pentapetalae</taxon>
        <taxon>rosids</taxon>
        <taxon>fabids</taxon>
        <taxon>Fabales</taxon>
        <taxon>Fabaceae</taxon>
        <taxon>Papilionoideae</taxon>
        <taxon>50 kb inversion clade</taxon>
        <taxon>NPAAA clade</taxon>
        <taxon>Hologalegina</taxon>
        <taxon>IRL clade</taxon>
        <taxon>Trifolieae</taxon>
        <taxon>Trifolium</taxon>
    </lineage>
</organism>
<dbReference type="OrthoDB" id="1432753at2759"/>
<gene>
    <name evidence="1" type="ORF">TSUD_159320</name>
</gene>
<reference evidence="2" key="1">
    <citation type="journal article" date="2017" name="Front. Plant Sci.">
        <title>Climate Clever Clovers: New Paradigm to Reduce the Environmental Footprint of Ruminants by Breeding Low Methanogenic Forages Utilizing Haplotype Variation.</title>
        <authorList>
            <person name="Kaur P."/>
            <person name="Appels R."/>
            <person name="Bayer P.E."/>
            <person name="Keeble-Gagnere G."/>
            <person name="Wang J."/>
            <person name="Hirakawa H."/>
            <person name="Shirasawa K."/>
            <person name="Vercoe P."/>
            <person name="Stefanova K."/>
            <person name="Durmic Z."/>
            <person name="Nichols P."/>
            <person name="Revell C."/>
            <person name="Isobe S.N."/>
            <person name="Edwards D."/>
            <person name="Erskine W."/>
        </authorList>
    </citation>
    <scope>NUCLEOTIDE SEQUENCE [LARGE SCALE GENOMIC DNA]</scope>
    <source>
        <strain evidence="2">cv. Daliak</strain>
    </source>
</reference>
<accession>A0A2Z6M9S6</accession>
<name>A0A2Z6M9S6_TRISU</name>
<dbReference type="EMBL" id="DF973377">
    <property type="protein sequence ID" value="GAU28651.1"/>
    <property type="molecule type" value="Genomic_DNA"/>
</dbReference>
<evidence type="ECO:0000313" key="2">
    <source>
        <dbReference type="Proteomes" id="UP000242715"/>
    </source>
</evidence>
<keyword evidence="2" id="KW-1185">Reference proteome</keyword>
<evidence type="ECO:0000313" key="1">
    <source>
        <dbReference type="EMBL" id="GAU28651.1"/>
    </source>
</evidence>
<proteinExistence type="predicted"/>
<dbReference type="AlphaFoldDB" id="A0A2Z6M9S6"/>